<feature type="compositionally biased region" description="Gly residues" evidence="1">
    <location>
        <begin position="39"/>
        <end position="58"/>
    </location>
</feature>
<dbReference type="RefSeq" id="WP_153484488.1">
    <property type="nucleotide sequence ID" value="NZ_VDEQ01000202.1"/>
</dbReference>
<keyword evidence="3" id="KW-1185">Reference proteome</keyword>
<evidence type="ECO:0000313" key="3">
    <source>
        <dbReference type="Proteomes" id="UP000460558"/>
    </source>
</evidence>
<organism evidence="2 3">
    <name type="scientific">Streptomyces katsurahamanus</name>
    <dbReference type="NCBI Taxonomy" id="2577098"/>
    <lineage>
        <taxon>Bacteria</taxon>
        <taxon>Bacillati</taxon>
        <taxon>Actinomycetota</taxon>
        <taxon>Actinomycetes</taxon>
        <taxon>Kitasatosporales</taxon>
        <taxon>Streptomycetaceae</taxon>
        <taxon>Streptomyces</taxon>
    </lineage>
</organism>
<comment type="caution">
    <text evidence="2">The sequence shown here is derived from an EMBL/GenBank/DDBJ whole genome shotgun (WGS) entry which is preliminary data.</text>
</comment>
<proteinExistence type="predicted"/>
<dbReference type="Proteomes" id="UP000460558">
    <property type="component" value="Unassembled WGS sequence"/>
</dbReference>
<protein>
    <submittedName>
        <fullName evidence="2">NERD domain-containing protein</fullName>
    </submittedName>
</protein>
<name>A0ABW9NW35_9ACTN</name>
<accession>A0ABW9NW35</accession>
<dbReference type="EMBL" id="VDEQ01000202">
    <property type="protein sequence ID" value="MQS37530.1"/>
    <property type="molecule type" value="Genomic_DNA"/>
</dbReference>
<evidence type="ECO:0000313" key="2">
    <source>
        <dbReference type="EMBL" id="MQS37530.1"/>
    </source>
</evidence>
<feature type="region of interest" description="Disordered" evidence="1">
    <location>
        <begin position="32"/>
        <end position="62"/>
    </location>
</feature>
<sequence>MTRLRVAPAYGQGRCRLYVSLPDGRHVAWYDRSAAGDSGPPGGGGGGDDDGGGAGHGPPAGADLPDGGRVCLVYERHREAVLAALAPYLTGDFTIGPPPVPTAAELAGLTLHPDDDLAPNRPGEALHGSLGRAAPAGRLRRDPLRAQRAQLAAEELLGAGLDLLVDAGWRILHSVPLPGADRVDHLAIGPGGVLAVHTLAARRLRVRVQGSAVRVGRADPVPLLRLTRRRAERASLALATAVRPVLAVVGAARLETYAAPSDVRLLRETGTPALARLGGVHKPADIEALYTAARDRRTWLRA</sequence>
<evidence type="ECO:0000256" key="1">
    <source>
        <dbReference type="SAM" id="MobiDB-lite"/>
    </source>
</evidence>
<gene>
    <name evidence="2" type="ORF">FFZ77_18425</name>
</gene>
<reference evidence="2 3" key="1">
    <citation type="submission" date="2019-06" db="EMBL/GenBank/DDBJ databases">
        <title>Comparative genomics and metabolomics analyses of clavulanic acid producing Streptomyces species provides insight into specialized metabolism and evolution of beta-lactam biosynthetic gene clusters.</title>
        <authorList>
            <person name="Moore M.A."/>
            <person name="Cruz-Morales P."/>
            <person name="Barona Gomez F."/>
            <person name="Kapil T."/>
        </authorList>
    </citation>
    <scope>NUCLEOTIDE SEQUENCE [LARGE SCALE GENOMIC DNA]</scope>
    <source>
        <strain evidence="2 3">T-272</strain>
    </source>
</reference>